<sequence length="99" mass="11162">MADLKKSEEHGKKIDEHQRRALMALGLGFNYGACPARTKGEPRDKQQLVVAFRDGSFDDCAQKAATEGWSAFDFNSGCWKKQPHAQSHVYFNPARFPEC</sequence>
<proteinExistence type="predicted"/>
<protein>
    <submittedName>
        <fullName evidence="1">Uncharacterized protein</fullName>
    </submittedName>
</protein>
<dbReference type="EMBL" id="HBKO01018526">
    <property type="protein sequence ID" value="CAE2218895.1"/>
    <property type="molecule type" value="Transcribed_RNA"/>
</dbReference>
<evidence type="ECO:0000313" key="1">
    <source>
        <dbReference type="EMBL" id="CAE2218895.1"/>
    </source>
</evidence>
<name>A0A7S4I5L9_9EUKA</name>
<accession>A0A7S4I5L9</accession>
<dbReference type="AlphaFoldDB" id="A0A7S4I5L9"/>
<organism evidence="1">
    <name type="scientific">Prymnesium polylepis</name>
    <dbReference type="NCBI Taxonomy" id="72548"/>
    <lineage>
        <taxon>Eukaryota</taxon>
        <taxon>Haptista</taxon>
        <taxon>Haptophyta</taxon>
        <taxon>Prymnesiophyceae</taxon>
        <taxon>Prymnesiales</taxon>
        <taxon>Prymnesiaceae</taxon>
        <taxon>Prymnesium</taxon>
    </lineage>
</organism>
<gene>
    <name evidence="1" type="ORF">CPOL0286_LOCUS8427</name>
</gene>
<reference evidence="1" key="1">
    <citation type="submission" date="2021-01" db="EMBL/GenBank/DDBJ databases">
        <authorList>
            <person name="Corre E."/>
            <person name="Pelletier E."/>
            <person name="Niang G."/>
            <person name="Scheremetjew M."/>
            <person name="Finn R."/>
            <person name="Kale V."/>
            <person name="Holt S."/>
            <person name="Cochrane G."/>
            <person name="Meng A."/>
            <person name="Brown T."/>
            <person name="Cohen L."/>
        </authorList>
    </citation>
    <scope>NUCLEOTIDE SEQUENCE</scope>
    <source>
        <strain evidence="1">UIO037</strain>
    </source>
</reference>